<evidence type="ECO:0000256" key="3">
    <source>
        <dbReference type="ARBA" id="ARBA00023054"/>
    </source>
</evidence>
<dbReference type="Proteomes" id="UP000192223">
    <property type="component" value="Unplaced"/>
</dbReference>
<dbReference type="Pfam" id="PF10474">
    <property type="entry name" value="Syndetin_C"/>
    <property type="match status" value="1"/>
</dbReference>
<dbReference type="Pfam" id="PF10475">
    <property type="entry name" value="Vps54_N"/>
    <property type="match status" value="1"/>
</dbReference>
<name>A0A1W4WSK3_AGRPL</name>
<organism evidence="6 7">
    <name type="scientific">Agrilus planipennis</name>
    <name type="common">Emerald ash borer</name>
    <name type="synonym">Agrilus marcopoli</name>
    <dbReference type="NCBI Taxonomy" id="224129"/>
    <lineage>
        <taxon>Eukaryota</taxon>
        <taxon>Metazoa</taxon>
        <taxon>Ecdysozoa</taxon>
        <taxon>Arthropoda</taxon>
        <taxon>Hexapoda</taxon>
        <taxon>Insecta</taxon>
        <taxon>Pterygota</taxon>
        <taxon>Neoptera</taxon>
        <taxon>Endopterygota</taxon>
        <taxon>Coleoptera</taxon>
        <taxon>Polyphaga</taxon>
        <taxon>Elateriformia</taxon>
        <taxon>Buprestoidea</taxon>
        <taxon>Buprestidae</taxon>
        <taxon>Agrilinae</taxon>
        <taxon>Agrilus</taxon>
    </lineage>
</organism>
<dbReference type="GO" id="GO:0015031">
    <property type="term" value="P:protein transport"/>
    <property type="evidence" value="ECO:0007669"/>
    <property type="project" value="UniProtKB-KW"/>
</dbReference>
<keyword evidence="2" id="KW-0653">Protein transport</keyword>
<dbReference type="GO" id="GO:0042147">
    <property type="term" value="P:retrograde transport, endosome to Golgi"/>
    <property type="evidence" value="ECO:0007669"/>
    <property type="project" value="InterPro"/>
</dbReference>
<dbReference type="InterPro" id="IPR019515">
    <property type="entry name" value="VPS54_N"/>
</dbReference>
<evidence type="ECO:0000313" key="7">
    <source>
        <dbReference type="RefSeq" id="XP_018323472.1"/>
    </source>
</evidence>
<feature type="domain" description="Syndetin C-terminal" evidence="4">
    <location>
        <begin position="712"/>
        <end position="944"/>
    </location>
</feature>
<dbReference type="InterPro" id="IPR040047">
    <property type="entry name" value="VPS50"/>
</dbReference>
<dbReference type="InterPro" id="IPR019514">
    <property type="entry name" value="Syndetin_C"/>
</dbReference>
<dbReference type="STRING" id="224129.A0A1W4WSK3"/>
<sequence length="952" mass="110612">MDEFKQKILSLINKQGPKIPSMGFDDIYQFPPVQELSINSKTVLESDRPADQDILESIEDSYFSVDENYDICRYVLSKLPEILDCEEIQRDFKNLKQQHQVVSKKVLQLILEHQTACNEEFERILEIIDKVKDALVLCTQSRNELNVAEKQLSFSLSILENYRKRKIVQNLLHNLKTIKTLYQTDHRLQELLDEENYAGAIELLQECQAAANTYRHFTCVAALTNKLQETLEETEEKLDQVLAQMCYYFDSIRYSKLQDAFKLLGKTQIAMDHLHMHYTSAIYNTALNIVRVYVDCAEFLDHSDHSGKKPFDKLCLSINHETFIPCLVDLCKSLFKIVLSYHQLTMWHNNKESEPVSPIGTNSIDFEENFNRQYIKQKLESGLLKIWHDVQSKISVVLLNSNLASYKFDQFVQVLSVVHRLIEVGEEFCGNKSEELQESIRKQSANYFRNYHSHRLEELKIFLENESWEICPVKPTFEILQLQEFKSLRSVLKNFKARPQIVQSVPYSNSPDCNSSNHSQDGSSIVGNFFLRYAQHGTPFDLSLDETITEEDILASVGDEASGYFSEESEEEESEELRKDFVEDFVDETAPKIPQKDKREKHSVKAPILTNTTLTVLRQMGKYLQMSRLLRPIAFDIIMCMTQLFDFYLYTVHSFFASDLTVSGTSLYSIKFSATLKRISDDLVTDETNHQNGKVLKPILSSIVNLSNPEDLNGLAERICAVESVVFLAKQYEFLQNYMEYLIPTSKKASLQHFFSQTVCYVTDLRRPVYMCVAARAFDLRQILTTMSKVNWEVKDVMSQHNGYIDVLLREVQIFTLRLEQISVKVPITNEVQKSLWENIAHIITHTLVQGFSDAKKCSNGGRALMQLDFTQFLSKFEKISNLRPVPHKEYVENYVKAYYLPEDELERWIREHNEYSTKHLFGLVSCAYQNNKRVKQRLYQVIEDLDKTVQR</sequence>
<dbReference type="AlphaFoldDB" id="A0A1W4WSK3"/>
<keyword evidence="6" id="KW-1185">Reference proteome</keyword>
<evidence type="ECO:0000256" key="1">
    <source>
        <dbReference type="ARBA" id="ARBA00022448"/>
    </source>
</evidence>
<evidence type="ECO:0000259" key="5">
    <source>
        <dbReference type="Pfam" id="PF10475"/>
    </source>
</evidence>
<dbReference type="GO" id="GO:0032456">
    <property type="term" value="P:endocytic recycling"/>
    <property type="evidence" value="ECO:0007669"/>
    <property type="project" value="InterPro"/>
</dbReference>
<dbReference type="RefSeq" id="XP_018323472.1">
    <property type="nucleotide sequence ID" value="XM_018467970.1"/>
</dbReference>
<gene>
    <name evidence="7" type="primary">LOC108735810</name>
</gene>
<dbReference type="GO" id="GO:1990745">
    <property type="term" value="C:EARP complex"/>
    <property type="evidence" value="ECO:0007669"/>
    <property type="project" value="InterPro"/>
</dbReference>
<dbReference type="GeneID" id="108735810"/>
<dbReference type="GO" id="GO:0000149">
    <property type="term" value="F:SNARE binding"/>
    <property type="evidence" value="ECO:0007669"/>
    <property type="project" value="TreeGrafter"/>
</dbReference>
<reference evidence="7" key="1">
    <citation type="submission" date="2025-08" db="UniProtKB">
        <authorList>
            <consortium name="RefSeq"/>
        </authorList>
    </citation>
    <scope>IDENTIFICATION</scope>
    <source>
        <tissue evidence="7">Entire body</tissue>
    </source>
</reference>
<proteinExistence type="predicted"/>
<dbReference type="InParanoid" id="A0A1W4WSK3"/>
<evidence type="ECO:0000256" key="2">
    <source>
        <dbReference type="ARBA" id="ARBA00022927"/>
    </source>
</evidence>
<keyword evidence="1" id="KW-0813">Transport</keyword>
<evidence type="ECO:0000313" key="6">
    <source>
        <dbReference type="Proteomes" id="UP000192223"/>
    </source>
</evidence>
<dbReference type="OrthoDB" id="10263345at2759"/>
<dbReference type="KEGG" id="apln:108735810"/>
<feature type="domain" description="Vacuolar protein sorting-associated protein 54 N-terminal" evidence="5">
    <location>
        <begin position="55"/>
        <end position="347"/>
    </location>
</feature>
<dbReference type="PANTHER" id="PTHR13258">
    <property type="entry name" value="SYNDETIN"/>
    <property type="match status" value="1"/>
</dbReference>
<dbReference type="CTD" id="55610"/>
<accession>A0A1W4WSK3</accession>
<evidence type="ECO:0000259" key="4">
    <source>
        <dbReference type="Pfam" id="PF10474"/>
    </source>
</evidence>
<dbReference type="FunCoup" id="A0A1W4WSK3">
    <property type="interactions" value="1535"/>
</dbReference>
<dbReference type="PANTHER" id="PTHR13258:SF0">
    <property type="entry name" value="SYNDETIN"/>
    <property type="match status" value="1"/>
</dbReference>
<keyword evidence="3" id="KW-0175">Coiled coil</keyword>
<dbReference type="GO" id="GO:0005829">
    <property type="term" value="C:cytosol"/>
    <property type="evidence" value="ECO:0007669"/>
    <property type="project" value="GOC"/>
</dbReference>
<protein>
    <submittedName>
        <fullName evidence="7">Syndetin isoform X1</fullName>
    </submittedName>
</protein>